<evidence type="ECO:0000256" key="1">
    <source>
        <dbReference type="SAM" id="MobiDB-lite"/>
    </source>
</evidence>
<dbReference type="Pfam" id="PF00566">
    <property type="entry name" value="RabGAP-TBC"/>
    <property type="match status" value="1"/>
</dbReference>
<sequence>MRNERTAPFSVALESENIDLREISRLANFGVPDGLRLRPIYWKLMLGYLPTDRKLWESTLKDMRDLYDTYVHQFFIKVRKSTEDVCVDPLSDEPINDKGPSDSAWAEYQKNAKLLIEIDKDVRRTHPMVQFFRCDPEYLAKFGVTQKDIGSYQSNVGDKSPAIKFSSLTNNSEKGTIFNPPERNRARLNGLLTDFDRLANGTFGGILDKPQVSQHHAALVRMLMLFARLNTAIQYVQGLNELVSMIYYVFYTECEPEERQYAEADAFWCFVNLMSAVGDIYTVGLDGDVIGIRGHMSRLMKGIEARYPACHKHLSSLGIPADFFAIRWFTLLLAGEFELPDAVRVWDTVLGGRVNGPDGVMDRLQAVCVTMIGFVEDDLLQCGYSETITMLQKYPVVDVNHLLGFAVPKEVTAANNVVSNSEGPASPGGVEGAYRGF</sequence>
<dbReference type="Proteomes" id="UP000717585">
    <property type="component" value="Unassembled WGS sequence"/>
</dbReference>
<dbReference type="InterPro" id="IPR000195">
    <property type="entry name" value="Rab-GAP-TBC_dom"/>
</dbReference>
<accession>A0A8J6E351</accession>
<dbReference type="OrthoDB" id="10263206at2759"/>
<dbReference type="PANTHER" id="PTHR22957:SF27">
    <property type="entry name" value="TBC1 DOMAIN FAMILY MEMBER 13"/>
    <property type="match status" value="1"/>
</dbReference>
<dbReference type="GO" id="GO:0005096">
    <property type="term" value="F:GTPase activator activity"/>
    <property type="evidence" value="ECO:0007669"/>
    <property type="project" value="TreeGrafter"/>
</dbReference>
<dbReference type="Gene3D" id="1.10.472.80">
    <property type="entry name" value="Ypt/Rab-GAP domain of gyp1p, domain 3"/>
    <property type="match status" value="1"/>
</dbReference>
<dbReference type="PROSITE" id="PS50086">
    <property type="entry name" value="TBC_RABGAP"/>
    <property type="match status" value="1"/>
</dbReference>
<name>A0A8J6E351_9EUKA</name>
<dbReference type="GO" id="GO:0006886">
    <property type="term" value="P:intracellular protein transport"/>
    <property type="evidence" value="ECO:0007669"/>
    <property type="project" value="TreeGrafter"/>
</dbReference>
<gene>
    <name evidence="3" type="ORF">J8273_3059</name>
</gene>
<feature type="domain" description="Rab-GAP TBC" evidence="2">
    <location>
        <begin position="32"/>
        <end position="353"/>
    </location>
</feature>
<dbReference type="PANTHER" id="PTHR22957">
    <property type="entry name" value="TBC1 DOMAIN FAMILY MEMBER GTPASE-ACTIVATING PROTEIN"/>
    <property type="match status" value="1"/>
</dbReference>
<reference evidence="3" key="1">
    <citation type="submission" date="2021-05" db="EMBL/GenBank/DDBJ databases">
        <title>A free-living protist that lacks canonical eukaryotic 1 DNA replication and segregation systems.</title>
        <authorList>
            <person name="Salas-Leiva D.E."/>
            <person name="Tromer E.C."/>
            <person name="Curtis B.A."/>
            <person name="Jerlstrom-Hultqvist J."/>
            <person name="Kolisko M."/>
            <person name="Yi Z."/>
            <person name="Salas-Leiva J.S."/>
            <person name="Gallot-Lavallee L."/>
            <person name="Kops G.J.P.L."/>
            <person name="Archibald J.M."/>
            <person name="Simpson A.G.B."/>
            <person name="Roger A.J."/>
        </authorList>
    </citation>
    <scope>NUCLEOTIDE SEQUENCE</scope>
    <source>
        <strain evidence="3">BICM</strain>
    </source>
</reference>
<comment type="caution">
    <text evidence="3">The sequence shown here is derived from an EMBL/GenBank/DDBJ whole genome shotgun (WGS) entry which is preliminary data.</text>
</comment>
<dbReference type="SMART" id="SM00164">
    <property type="entry name" value="TBC"/>
    <property type="match status" value="1"/>
</dbReference>
<feature type="region of interest" description="Disordered" evidence="1">
    <location>
        <begin position="418"/>
        <end position="437"/>
    </location>
</feature>
<proteinExistence type="predicted"/>
<dbReference type="SUPFAM" id="SSF47923">
    <property type="entry name" value="Ypt/Rab-GAP domain of gyp1p"/>
    <property type="match status" value="2"/>
</dbReference>
<dbReference type="InterPro" id="IPR035969">
    <property type="entry name" value="Rab-GAP_TBC_sf"/>
</dbReference>
<evidence type="ECO:0000259" key="2">
    <source>
        <dbReference type="PROSITE" id="PS50086"/>
    </source>
</evidence>
<evidence type="ECO:0000313" key="4">
    <source>
        <dbReference type="Proteomes" id="UP000717585"/>
    </source>
</evidence>
<evidence type="ECO:0000313" key="3">
    <source>
        <dbReference type="EMBL" id="KAG9395483.1"/>
    </source>
</evidence>
<organism evidence="3 4">
    <name type="scientific">Carpediemonas membranifera</name>
    <dbReference type="NCBI Taxonomy" id="201153"/>
    <lineage>
        <taxon>Eukaryota</taxon>
        <taxon>Metamonada</taxon>
        <taxon>Carpediemonas-like organisms</taxon>
        <taxon>Carpediemonas</taxon>
    </lineage>
</organism>
<dbReference type="EMBL" id="JAHDYR010000011">
    <property type="protein sequence ID" value="KAG9395483.1"/>
    <property type="molecule type" value="Genomic_DNA"/>
</dbReference>
<protein>
    <submittedName>
        <fullName evidence="3">Rab-GTPase-TBC domain</fullName>
    </submittedName>
</protein>
<keyword evidence="4" id="KW-1185">Reference proteome</keyword>
<dbReference type="Gene3D" id="1.10.8.270">
    <property type="entry name" value="putative rabgap domain of human tbc1 domain family member 14 like domains"/>
    <property type="match status" value="1"/>
</dbReference>
<dbReference type="AlphaFoldDB" id="A0A8J6E351"/>